<dbReference type="Proteomes" id="UP001153709">
    <property type="component" value="Chromosome 1"/>
</dbReference>
<reference evidence="2" key="1">
    <citation type="submission" date="2022-01" db="EMBL/GenBank/DDBJ databases">
        <authorList>
            <person name="King R."/>
        </authorList>
    </citation>
    <scope>NUCLEOTIDE SEQUENCE</scope>
</reference>
<keyword evidence="3" id="KW-1185">Reference proteome</keyword>
<dbReference type="PANTHER" id="PTHR33480:SF1">
    <property type="entry name" value="TYR RECOMBINASE DOMAIN-CONTAINING PROTEIN"/>
    <property type="match status" value="1"/>
</dbReference>
<dbReference type="EMBL" id="OU898276">
    <property type="protein sequence ID" value="CAG9826492.1"/>
    <property type="molecule type" value="Genomic_DNA"/>
</dbReference>
<dbReference type="GO" id="GO:0003677">
    <property type="term" value="F:DNA binding"/>
    <property type="evidence" value="ECO:0007669"/>
    <property type="project" value="InterPro"/>
</dbReference>
<gene>
    <name evidence="2" type="ORF">DIABBA_LOCUS603</name>
</gene>
<dbReference type="PANTHER" id="PTHR33480">
    <property type="entry name" value="SET DOMAIN-CONTAINING PROTEIN-RELATED"/>
    <property type="match status" value="1"/>
</dbReference>
<feature type="region of interest" description="Disordered" evidence="1">
    <location>
        <begin position="96"/>
        <end position="167"/>
    </location>
</feature>
<evidence type="ECO:0000313" key="2">
    <source>
        <dbReference type="EMBL" id="CAG9826492.1"/>
    </source>
</evidence>
<sequence length="841" mass="95893">MNSSRAQKMLELAGVQVTSNCPKKEHKVAKDSNCASVPKILNPEINNVEGKISFPISCEPVQLVADYSSDESETNEICSKTATETSITELPASIYDFAPSDDSTEYYDSDKDPEFGMDESTKSSSSESDAVSCSSEDVALEDPLNNENLNLESDTEIENQDPEISEDHPMNQAKRISLKNHCYFCDTMVLQFSRHIERNHPDEIEVQRILSKPKNSRERKELLANLRKKGNFIINSEGCKRPQKTSVLLNEEDYLPCTNCYGFYSKKQLWKHRKVCAKNLNSNSKTAQSDGQNFLTKQTKVDERLRNQVFPRMRPDSVSLVAKKDELICAFGSRYISVHREAHFVNVASRKMRELAKILIEIKKLNNNVRNLFHSLQPANFDLFVQATKIVANYDETNQVFKSPTLALNIATTLKQCCEIAIVFVLKRKEFYSTIAAGEAEANLKTLIKLFESHWRYEISSQAANDLSIKKWNKITLVPLSSDLNILKKYLLEKAVAAISKLQSTNLNAEAYTSLVEIIFCQVIILNRRRPGELERMPLFYYKCSETNCNDQKYEEFGNILTASEKILVKKFKRVVIRGKRGRGVPVLFSPEVQNHIDVMLKHRSNFISDDNPYLFGRPGYQTPICGYKTLSKIVSRSGVKNPRAITSTRLRKHLATITQVFSMTENDLEQLSTFMGHTTEVHKKSYRLPNDIYQTAKITKLLLLMESGNGAQYKGKSIDEIEVNLNENLLNLNSEDSDMDINDRVPVTIDNSLPSTSTQSFVSSVPVSEHKAKKARTLVPWTMEQKKLVTDFFKDHITTKRPPKKRECEQLIQENKKVLSNKSWLKIKVYIQNLYSKKPN</sequence>
<evidence type="ECO:0000313" key="3">
    <source>
        <dbReference type="Proteomes" id="UP001153709"/>
    </source>
</evidence>
<organism evidence="2 3">
    <name type="scientific">Diabrotica balteata</name>
    <name type="common">Banded cucumber beetle</name>
    <dbReference type="NCBI Taxonomy" id="107213"/>
    <lineage>
        <taxon>Eukaryota</taxon>
        <taxon>Metazoa</taxon>
        <taxon>Ecdysozoa</taxon>
        <taxon>Arthropoda</taxon>
        <taxon>Hexapoda</taxon>
        <taxon>Insecta</taxon>
        <taxon>Pterygota</taxon>
        <taxon>Neoptera</taxon>
        <taxon>Endopterygota</taxon>
        <taxon>Coleoptera</taxon>
        <taxon>Polyphaga</taxon>
        <taxon>Cucujiformia</taxon>
        <taxon>Chrysomeloidea</taxon>
        <taxon>Chrysomelidae</taxon>
        <taxon>Galerucinae</taxon>
        <taxon>Diabroticina</taxon>
        <taxon>Diabroticites</taxon>
        <taxon>Diabrotica</taxon>
    </lineage>
</organism>
<dbReference type="OrthoDB" id="6772351at2759"/>
<evidence type="ECO:0000256" key="1">
    <source>
        <dbReference type="SAM" id="MobiDB-lite"/>
    </source>
</evidence>
<dbReference type="InterPro" id="IPR011010">
    <property type="entry name" value="DNA_brk_join_enz"/>
</dbReference>
<dbReference type="AlphaFoldDB" id="A0A9N9SLL2"/>
<accession>A0A9N9SLL2</accession>
<feature type="compositionally biased region" description="Acidic residues" evidence="1">
    <location>
        <begin position="153"/>
        <end position="164"/>
    </location>
</feature>
<name>A0A9N9SLL2_DIABA</name>
<protein>
    <submittedName>
        <fullName evidence="2">Uncharacterized protein</fullName>
    </submittedName>
</protein>
<feature type="compositionally biased region" description="Low complexity" evidence="1">
    <location>
        <begin position="122"/>
        <end position="152"/>
    </location>
</feature>
<proteinExistence type="predicted"/>
<dbReference type="SUPFAM" id="SSF56349">
    <property type="entry name" value="DNA breaking-rejoining enzymes"/>
    <property type="match status" value="1"/>
</dbReference>